<sequence>MTEVITPAKAPAISQSK</sequence>
<reference evidence="1" key="2">
    <citation type="journal article" date="2015" name="Data Brief">
        <title>Shoot transcriptome of the giant reed, Arundo donax.</title>
        <authorList>
            <person name="Barrero R.A."/>
            <person name="Guerrero F.D."/>
            <person name="Moolhuijzen P."/>
            <person name="Goolsby J.A."/>
            <person name="Tidwell J."/>
            <person name="Bellgard S.E."/>
            <person name="Bellgard M.I."/>
        </authorList>
    </citation>
    <scope>NUCLEOTIDE SEQUENCE</scope>
    <source>
        <tissue evidence="1">Shoot tissue taken approximately 20 cm above the soil surface</tissue>
    </source>
</reference>
<organism evidence="1">
    <name type="scientific">Arundo donax</name>
    <name type="common">Giant reed</name>
    <name type="synonym">Donax arundinaceus</name>
    <dbReference type="NCBI Taxonomy" id="35708"/>
    <lineage>
        <taxon>Eukaryota</taxon>
        <taxon>Viridiplantae</taxon>
        <taxon>Streptophyta</taxon>
        <taxon>Embryophyta</taxon>
        <taxon>Tracheophyta</taxon>
        <taxon>Spermatophyta</taxon>
        <taxon>Magnoliopsida</taxon>
        <taxon>Liliopsida</taxon>
        <taxon>Poales</taxon>
        <taxon>Poaceae</taxon>
        <taxon>PACMAD clade</taxon>
        <taxon>Arundinoideae</taxon>
        <taxon>Arundineae</taxon>
        <taxon>Arundo</taxon>
    </lineage>
</organism>
<evidence type="ECO:0000313" key="1">
    <source>
        <dbReference type="EMBL" id="JAD69616.1"/>
    </source>
</evidence>
<dbReference type="EMBL" id="GBRH01228279">
    <property type="protein sequence ID" value="JAD69616.1"/>
    <property type="molecule type" value="Transcribed_RNA"/>
</dbReference>
<reference evidence="1" key="1">
    <citation type="submission" date="2014-09" db="EMBL/GenBank/DDBJ databases">
        <authorList>
            <person name="Magalhaes I.L.F."/>
            <person name="Oliveira U."/>
            <person name="Santos F.R."/>
            <person name="Vidigal T.H.D.A."/>
            <person name="Brescovit A.D."/>
            <person name="Santos A.J."/>
        </authorList>
    </citation>
    <scope>NUCLEOTIDE SEQUENCE</scope>
    <source>
        <tissue evidence="1">Shoot tissue taken approximately 20 cm above the soil surface</tissue>
    </source>
</reference>
<name>A0A0A9C253_ARUDO</name>
<proteinExistence type="predicted"/>
<protein>
    <submittedName>
        <fullName evidence="1">Uncharacterized protein</fullName>
    </submittedName>
</protein>
<dbReference type="AlphaFoldDB" id="A0A0A9C253"/>
<accession>A0A0A9C253</accession>